<dbReference type="Proteomes" id="UP000188533">
    <property type="component" value="Unassembled WGS sequence"/>
</dbReference>
<feature type="coiled-coil region" evidence="1">
    <location>
        <begin position="349"/>
        <end position="383"/>
    </location>
</feature>
<accession>A0A1Q3EBQ8</accession>
<protein>
    <submittedName>
        <fullName evidence="2">Uncharacterized protein</fullName>
    </submittedName>
</protein>
<name>A0A1Q3EBQ8_LENED</name>
<comment type="caution">
    <text evidence="2">The sequence shown here is derived from an EMBL/GenBank/DDBJ whole genome shotgun (WGS) entry which is preliminary data.</text>
</comment>
<gene>
    <name evidence="2" type="ORF">LENED_006460</name>
</gene>
<evidence type="ECO:0000313" key="3">
    <source>
        <dbReference type="Proteomes" id="UP000188533"/>
    </source>
</evidence>
<dbReference type="AlphaFoldDB" id="A0A1Q3EBQ8"/>
<dbReference type="EMBL" id="BDGU01000203">
    <property type="protein sequence ID" value="GAW04655.1"/>
    <property type="molecule type" value="Genomic_DNA"/>
</dbReference>
<keyword evidence="1" id="KW-0175">Coiled coil</keyword>
<organism evidence="2 3">
    <name type="scientific">Lentinula edodes</name>
    <name type="common">Shiitake mushroom</name>
    <name type="synonym">Lentinus edodes</name>
    <dbReference type="NCBI Taxonomy" id="5353"/>
    <lineage>
        <taxon>Eukaryota</taxon>
        <taxon>Fungi</taxon>
        <taxon>Dikarya</taxon>
        <taxon>Basidiomycota</taxon>
        <taxon>Agaricomycotina</taxon>
        <taxon>Agaricomycetes</taxon>
        <taxon>Agaricomycetidae</taxon>
        <taxon>Agaricales</taxon>
        <taxon>Marasmiineae</taxon>
        <taxon>Omphalotaceae</taxon>
        <taxon>Lentinula</taxon>
    </lineage>
</organism>
<keyword evidence="3" id="KW-1185">Reference proteome</keyword>
<evidence type="ECO:0000256" key="1">
    <source>
        <dbReference type="SAM" id="Coils"/>
    </source>
</evidence>
<reference evidence="2 3" key="2">
    <citation type="submission" date="2017-02" db="EMBL/GenBank/DDBJ databases">
        <title>A genome survey and senescence transcriptome analysis in Lentinula edodes.</title>
        <authorList>
            <person name="Sakamoto Y."/>
            <person name="Nakade K."/>
            <person name="Sato S."/>
            <person name="Yoshida Y."/>
            <person name="Miyazaki K."/>
            <person name="Natsume S."/>
            <person name="Konno N."/>
        </authorList>
    </citation>
    <scope>NUCLEOTIDE SEQUENCE [LARGE SCALE GENOMIC DNA]</scope>
    <source>
        <strain evidence="2 3">NBRC 111202</strain>
    </source>
</reference>
<sequence>MLLEDNQEQQSTELICEEVHASKLPKGTLEMMLIEKNKPLPLEWERSSETNRQDEAYQAKHVLEKEMTVVKQEVLNLQWENKELQSMLQDTRLKLTAQQEHQVDLLEARILAANHHRDLLEASLKQAWECKSLELKRKCEDFDTIEEEVKALKTVLDDKDTQLRRSDQRLLKTDSALQSYRSLEQEWAIRSGTLEEELTVAKQEVGRLKAENGDVHLTLKDMQTSASRVLQIDHQMQIDSLQEDIKYFEATANQLGAYRDSLEADLQSEEGRARDLKAALLKKETEHALTCKSLEDRLIASHRHNEARVAKNLLTELQRAHDLQSEQFKAVQERLILTDEENAKVKDLVAENEQNLAASQGQAKEMQRQIMHLEYELTQSQRQIRNKDLHPTVSVLQDENLAKALRIKELQGILEYHKVCFSSSYTAFAS</sequence>
<evidence type="ECO:0000313" key="2">
    <source>
        <dbReference type="EMBL" id="GAW04655.1"/>
    </source>
</evidence>
<reference evidence="2 3" key="1">
    <citation type="submission" date="2016-08" db="EMBL/GenBank/DDBJ databases">
        <authorList>
            <consortium name="Lentinula edodes genome sequencing consortium"/>
            <person name="Sakamoto Y."/>
            <person name="Nakade K."/>
            <person name="Sato S."/>
            <person name="Yoshida Y."/>
            <person name="Miyazaki K."/>
            <person name="Natsume S."/>
            <person name="Konno N."/>
        </authorList>
    </citation>
    <scope>NUCLEOTIDE SEQUENCE [LARGE SCALE GENOMIC DNA]</scope>
    <source>
        <strain evidence="2 3">NBRC 111202</strain>
    </source>
</reference>
<proteinExistence type="predicted"/>
<feature type="coiled-coil region" evidence="1">
    <location>
        <begin position="259"/>
        <end position="286"/>
    </location>
</feature>